<dbReference type="Proteomes" id="UP000664761">
    <property type="component" value="Unassembled WGS sequence"/>
</dbReference>
<dbReference type="RefSeq" id="WP_207044864.1">
    <property type="nucleotide sequence ID" value="NZ_JAFLNC010000003.1"/>
</dbReference>
<proteinExistence type="predicted"/>
<reference evidence="1 2" key="1">
    <citation type="submission" date="2021-03" db="EMBL/GenBank/DDBJ databases">
        <title>Sneathiella sp. CAU 1612 isolated from Kang Won-do.</title>
        <authorList>
            <person name="Kim W."/>
        </authorList>
    </citation>
    <scope>NUCLEOTIDE SEQUENCE [LARGE SCALE GENOMIC DNA]</scope>
    <source>
        <strain evidence="1 2">CAU 1612</strain>
    </source>
</reference>
<evidence type="ECO:0000313" key="1">
    <source>
        <dbReference type="EMBL" id="MBO0333868.1"/>
    </source>
</evidence>
<dbReference type="Pfam" id="PF11739">
    <property type="entry name" value="YdbH-like"/>
    <property type="match status" value="1"/>
</dbReference>
<name>A0ABS3F5W1_9PROT</name>
<dbReference type="InterPro" id="IPR021730">
    <property type="entry name" value="YdbH"/>
</dbReference>
<comment type="caution">
    <text evidence="1">The sequence shown here is derived from an EMBL/GenBank/DDBJ whole genome shotgun (WGS) entry which is preliminary data.</text>
</comment>
<protein>
    <submittedName>
        <fullName evidence="1">YdbH domain-containing protein</fullName>
    </submittedName>
</protein>
<keyword evidence="2" id="KW-1185">Reference proteome</keyword>
<evidence type="ECO:0000313" key="2">
    <source>
        <dbReference type="Proteomes" id="UP000664761"/>
    </source>
</evidence>
<organism evidence="1 2">
    <name type="scientific">Sneathiella sedimenti</name>
    <dbReference type="NCBI Taxonomy" id="2816034"/>
    <lineage>
        <taxon>Bacteria</taxon>
        <taxon>Pseudomonadati</taxon>
        <taxon>Pseudomonadota</taxon>
        <taxon>Alphaproteobacteria</taxon>
        <taxon>Sneathiellales</taxon>
        <taxon>Sneathiellaceae</taxon>
        <taxon>Sneathiella</taxon>
    </lineage>
</organism>
<gene>
    <name evidence="1" type="ORF">J0X12_09595</name>
</gene>
<dbReference type="EMBL" id="JAFLNC010000003">
    <property type="protein sequence ID" value="MBO0333868.1"/>
    <property type="molecule type" value="Genomic_DNA"/>
</dbReference>
<accession>A0ABS3F5W1</accession>
<sequence>MATSGKSGVRRKFLWSGGILLVALLFALFFLRTTALKYAGELVFGFYGFDEAVLTIDAVNVDQITIGELSLSDQIKLRDVDLYYKPFSVLRGEIDKVEIGTLFVDISNPEEGAIKRIISLANEGSGNSEAVQTRQLPAIHLKTGQVFATNGDSSFQAEFTAGFTANQILDAKGTVEGQVKTVSGPIELENMALSLRADIGVQSATFALSEGVIRHAGPEPYWAPLMLMGKGELAAGISSLEMSVRTMDGHPLMDLTGNYEVANATGRAQLQIEALPFRREGLQPADLTRYAERLPPFDGTLKFVTNAEIAGPAITYAGDLVIEDMAIEITDGHIASSRFPLKFQGQYHLEENTQDAQITLQKTEVSGEVDDLKLAASDLTAELKVQNIFEKIELQLLGGMIRDTGRSPDFLPFNFTLSGEMSSLQEMSLQGDVRSSAQNLKVDVSAQYQLESGQGKLTFQMPETKIGKGGVSLAGLSAHLKDIENSLSGNLSASGEITRDVEGNLMVSSLFAELLEGRWQDTAFAAEGIAFKVSGGQSEKKTLFKGVVTGGTKNVRLDTQNIAVSDVEASFETGITDLIPAKNGRIALSSLRLVPKDGALFKETQKVTGDARLRNDKIDFSLALTSDFLGKYLQLEGSHSLERSTGSARVLVNPLSFTEGGLQPADLIVIETEVTVKGKIVPAGDVSWSGKGIKSSADVRLEDISVKAAGGNISDINGMVHIDELSPFTISSPQEIVARTASAGIPLENPVLRFRVLTRNGAPILYIERLTLGLVGGSAIIEDALIDTGAEINRVEIQLTRLDLEQVMALSNVEELVATGHVSGKIPLVFGGTRLLVEDGLLAADGPGVLKMTSEAARQALGAGGEQAKLLLDVLENFRYSELSIQVTKTESGEDTVKLHAAGSNPDVENDRPVILNINLTTSLDKIFNAILSGYLLSEKALRATVDGR</sequence>